<dbReference type="KEGG" id="sbd:ATN00_18740"/>
<evidence type="ECO:0000313" key="2">
    <source>
        <dbReference type="EMBL" id="ALR22036.1"/>
    </source>
</evidence>
<dbReference type="EMBL" id="CP013264">
    <property type="protein sequence ID" value="ALR22036.1"/>
    <property type="molecule type" value="Genomic_DNA"/>
</dbReference>
<accession>A0A0S3F2U8</accession>
<reference evidence="2 3" key="1">
    <citation type="submission" date="2015-11" db="EMBL/GenBank/DDBJ databases">
        <title>A Two-component Flavoprotein Monooxygenase System MeaXY Responsible for para-Hydroxylation of 2-Methyl-6-ethylaniline and 2,6-Diethylaniline in Sphingobium baderi DE-13.</title>
        <authorList>
            <person name="Cheng M."/>
            <person name="Meng Q."/>
            <person name="Yang Y."/>
            <person name="Chu C."/>
            <person name="Yan X."/>
            <person name="He J."/>
            <person name="Li S."/>
        </authorList>
    </citation>
    <scope>NUCLEOTIDE SEQUENCE [LARGE SCALE GENOMIC DNA]</scope>
    <source>
        <strain evidence="2 3">DE-13</strain>
    </source>
</reference>
<evidence type="ECO:0000313" key="3">
    <source>
        <dbReference type="Proteomes" id="UP000056968"/>
    </source>
</evidence>
<proteinExistence type="predicted"/>
<name>A0A0S3F2U8_9SPHN</name>
<feature type="region of interest" description="Disordered" evidence="1">
    <location>
        <begin position="33"/>
        <end position="64"/>
    </location>
</feature>
<dbReference type="AlphaFoldDB" id="A0A0S3F2U8"/>
<dbReference type="Proteomes" id="UP000056968">
    <property type="component" value="Chromosome"/>
</dbReference>
<feature type="compositionally biased region" description="Basic and acidic residues" evidence="1">
    <location>
        <begin position="41"/>
        <end position="54"/>
    </location>
</feature>
<sequence length="64" mass="7121">MIRSLSKAFANLFYRACGITRVQCEISEVQQQHPTSLSLLPDRDNMATPHRDKASSVGSLQKTS</sequence>
<keyword evidence="3" id="KW-1185">Reference proteome</keyword>
<evidence type="ECO:0000256" key="1">
    <source>
        <dbReference type="SAM" id="MobiDB-lite"/>
    </source>
</evidence>
<gene>
    <name evidence="2" type="ORF">ATN00_18740</name>
</gene>
<organism evidence="2 3">
    <name type="scientific">Sphingobium baderi</name>
    <dbReference type="NCBI Taxonomy" id="1332080"/>
    <lineage>
        <taxon>Bacteria</taxon>
        <taxon>Pseudomonadati</taxon>
        <taxon>Pseudomonadota</taxon>
        <taxon>Alphaproteobacteria</taxon>
        <taxon>Sphingomonadales</taxon>
        <taxon>Sphingomonadaceae</taxon>
        <taxon>Sphingobium</taxon>
    </lineage>
</organism>
<protein>
    <submittedName>
        <fullName evidence="2">Uncharacterized protein</fullName>
    </submittedName>
</protein>